<feature type="region of interest" description="Disordered" evidence="11">
    <location>
        <begin position="264"/>
        <end position="338"/>
    </location>
</feature>
<evidence type="ECO:0000256" key="1">
    <source>
        <dbReference type="ARBA" id="ARBA00004251"/>
    </source>
</evidence>
<evidence type="ECO:0000256" key="3">
    <source>
        <dbReference type="ARBA" id="ARBA00022692"/>
    </source>
</evidence>
<keyword evidence="5 12" id="KW-1133">Transmembrane helix</keyword>
<evidence type="ECO:0000256" key="2">
    <source>
        <dbReference type="ARBA" id="ARBA00022475"/>
    </source>
</evidence>
<name>A0A8J0U886_XENLA</name>
<keyword evidence="13" id="KW-1185">Reference proteome</keyword>
<evidence type="ECO:0000256" key="5">
    <source>
        <dbReference type="ARBA" id="ARBA00022989"/>
    </source>
</evidence>
<reference evidence="14" key="1">
    <citation type="submission" date="2025-08" db="UniProtKB">
        <authorList>
            <consortium name="RefSeq"/>
        </authorList>
    </citation>
    <scope>IDENTIFICATION</scope>
    <source>
        <strain evidence="14">J_2021</strain>
        <tissue evidence="14">Erythrocytes</tissue>
    </source>
</reference>
<dbReference type="InterPro" id="IPR013783">
    <property type="entry name" value="Ig-like_fold"/>
</dbReference>
<keyword evidence="7" id="KW-1015">Disulfide bond</keyword>
<evidence type="ECO:0000256" key="11">
    <source>
        <dbReference type="SAM" id="MobiDB-lite"/>
    </source>
</evidence>
<organism evidence="13 14">
    <name type="scientific">Xenopus laevis</name>
    <name type="common">African clawed frog</name>
    <dbReference type="NCBI Taxonomy" id="8355"/>
    <lineage>
        <taxon>Eukaryota</taxon>
        <taxon>Metazoa</taxon>
        <taxon>Chordata</taxon>
        <taxon>Craniata</taxon>
        <taxon>Vertebrata</taxon>
        <taxon>Euteleostomi</taxon>
        <taxon>Amphibia</taxon>
        <taxon>Batrachia</taxon>
        <taxon>Anura</taxon>
        <taxon>Pipoidea</taxon>
        <taxon>Pipidae</taxon>
        <taxon>Xenopodinae</taxon>
        <taxon>Xenopus</taxon>
        <taxon>Xenopus</taxon>
    </lineage>
</organism>
<dbReference type="GO" id="GO:0031295">
    <property type="term" value="P:T cell costimulation"/>
    <property type="evidence" value="ECO:0007669"/>
    <property type="project" value="TreeGrafter"/>
</dbReference>
<dbReference type="AlphaFoldDB" id="A0A8J0U886"/>
<sequence>MFLNINHKTKKHSIIMIIFIIITGLFLHSTSAVKVQYLTLFKPKMTLQLGTRNIIPCSFHTKRLLNPLKVELEWGKIPVGKDKYVPLIRLKENKVSTPSPDLLDLYDLFVSEISRGNCSLVIRHTKTQDSGTYMVRLKVKGKLFEPVPSIKIRLMNLQTRTSQATSHNRGNDARNLKGKKEEPTATTTQITTTLPTTITYLNESDFISWYILPKLKGNETAVLIVVLVVGSILFAFSVLGVVGWVLYFKLRKKVPLGDVENPVETTPIAISNGKNKELTGKEAEKEKAPSEKAENEEESDGEEEVEEEEVEEEEVEEGEVGEEEVEEEEVEEEEVEEQ</sequence>
<dbReference type="RefSeq" id="XP_018098764.1">
    <property type="nucleotide sequence ID" value="XM_018243275.2"/>
</dbReference>
<protein>
    <submittedName>
        <fullName evidence="14">Uncharacterized protein LOC108706666</fullName>
    </submittedName>
</protein>
<dbReference type="GO" id="GO:0006955">
    <property type="term" value="P:immune response"/>
    <property type="evidence" value="ECO:0007669"/>
    <property type="project" value="TreeGrafter"/>
</dbReference>
<dbReference type="GO" id="GO:0007166">
    <property type="term" value="P:cell surface receptor signaling pathway"/>
    <property type="evidence" value="ECO:0007669"/>
    <property type="project" value="TreeGrafter"/>
</dbReference>
<keyword evidence="9" id="KW-0325">Glycoprotein</keyword>
<keyword evidence="4" id="KW-0732">Signal</keyword>
<dbReference type="GO" id="GO:0042130">
    <property type="term" value="P:negative regulation of T cell proliferation"/>
    <property type="evidence" value="ECO:0007669"/>
    <property type="project" value="TreeGrafter"/>
</dbReference>
<dbReference type="InterPro" id="IPR036179">
    <property type="entry name" value="Ig-like_dom_sf"/>
</dbReference>
<dbReference type="GO" id="GO:0009897">
    <property type="term" value="C:external side of plasma membrane"/>
    <property type="evidence" value="ECO:0007669"/>
    <property type="project" value="TreeGrafter"/>
</dbReference>
<evidence type="ECO:0000313" key="14">
    <source>
        <dbReference type="RefSeq" id="XP_018098764.1"/>
    </source>
</evidence>
<evidence type="ECO:0000256" key="4">
    <source>
        <dbReference type="ARBA" id="ARBA00022729"/>
    </source>
</evidence>
<keyword evidence="6 12" id="KW-0472">Membrane</keyword>
<dbReference type="InterPro" id="IPR051713">
    <property type="entry name" value="T-cell_Activation_Regulation"/>
</dbReference>
<comment type="subcellular location">
    <subcellularLocation>
        <location evidence="1">Cell membrane</location>
        <topology evidence="1">Single-pass type I membrane protein</topology>
    </subcellularLocation>
</comment>
<feature type="transmembrane region" description="Helical" evidence="12">
    <location>
        <begin position="221"/>
        <end position="247"/>
    </location>
</feature>
<evidence type="ECO:0000256" key="8">
    <source>
        <dbReference type="ARBA" id="ARBA00023170"/>
    </source>
</evidence>
<dbReference type="OrthoDB" id="9909894at2759"/>
<feature type="region of interest" description="Disordered" evidence="11">
    <location>
        <begin position="161"/>
        <end position="186"/>
    </location>
</feature>
<evidence type="ECO:0000313" key="13">
    <source>
        <dbReference type="Proteomes" id="UP000186698"/>
    </source>
</evidence>
<dbReference type="GO" id="GO:0071222">
    <property type="term" value="P:cellular response to lipopolysaccharide"/>
    <property type="evidence" value="ECO:0007669"/>
    <property type="project" value="TreeGrafter"/>
</dbReference>
<keyword evidence="10" id="KW-0393">Immunoglobulin domain</keyword>
<gene>
    <name evidence="14" type="primary">LOC108706666</name>
</gene>
<feature type="compositionally biased region" description="Acidic residues" evidence="11">
    <location>
        <begin position="294"/>
        <end position="338"/>
    </location>
</feature>
<dbReference type="GeneID" id="108706666"/>
<feature type="compositionally biased region" description="Basic and acidic residues" evidence="11">
    <location>
        <begin position="274"/>
        <end position="293"/>
    </location>
</feature>
<evidence type="ECO:0000256" key="9">
    <source>
        <dbReference type="ARBA" id="ARBA00023180"/>
    </source>
</evidence>
<keyword evidence="8" id="KW-0675">Receptor</keyword>
<evidence type="ECO:0000256" key="6">
    <source>
        <dbReference type="ARBA" id="ARBA00023136"/>
    </source>
</evidence>
<evidence type="ECO:0000256" key="7">
    <source>
        <dbReference type="ARBA" id="ARBA00023157"/>
    </source>
</evidence>
<keyword evidence="3 12" id="KW-0812">Transmembrane</keyword>
<keyword evidence="2" id="KW-1003">Cell membrane</keyword>
<dbReference type="GO" id="GO:0042102">
    <property type="term" value="P:positive regulation of T cell proliferation"/>
    <property type="evidence" value="ECO:0007669"/>
    <property type="project" value="TreeGrafter"/>
</dbReference>
<proteinExistence type="predicted"/>
<dbReference type="PANTHER" id="PTHR25466:SF11">
    <property type="entry name" value="GALECTIN 17-RELATED"/>
    <property type="match status" value="1"/>
</dbReference>
<dbReference type="Proteomes" id="UP000186698">
    <property type="component" value="Chromosome 1S"/>
</dbReference>
<accession>A0A8J0U886</accession>
<evidence type="ECO:0000256" key="12">
    <source>
        <dbReference type="SAM" id="Phobius"/>
    </source>
</evidence>
<dbReference type="Gene3D" id="2.60.40.10">
    <property type="entry name" value="Immunoglobulins"/>
    <property type="match status" value="1"/>
</dbReference>
<evidence type="ECO:0000256" key="10">
    <source>
        <dbReference type="ARBA" id="ARBA00023319"/>
    </source>
</evidence>
<feature type="compositionally biased region" description="Basic and acidic residues" evidence="11">
    <location>
        <begin position="169"/>
        <end position="183"/>
    </location>
</feature>
<dbReference type="PANTHER" id="PTHR25466">
    <property type="entry name" value="T-LYMPHOCYTE ACTIVATION ANTIGEN"/>
    <property type="match status" value="1"/>
</dbReference>
<dbReference type="KEGG" id="xla:108706666"/>
<dbReference type="SUPFAM" id="SSF48726">
    <property type="entry name" value="Immunoglobulin"/>
    <property type="match status" value="1"/>
</dbReference>